<dbReference type="Gene3D" id="2.20.25.10">
    <property type="match status" value="1"/>
</dbReference>
<sequence>MKETDFCPTCKYYLYLDQQDVESADKSSNKVEKTLRRICRNCGYQHQDQQGGLILEIDLKEKTSEGYKILMNEFTKNDPTLPHVNTIKCPNVGCDTNTSGKEKDVIYLKYDAINMKFLYICNVCNAQWRSKA</sequence>
<name>A0A6C0BGT0_9ZZZZ</name>
<reference evidence="1" key="1">
    <citation type="journal article" date="2020" name="Nature">
        <title>Giant virus diversity and host interactions through global metagenomics.</title>
        <authorList>
            <person name="Schulz F."/>
            <person name="Roux S."/>
            <person name="Paez-Espino D."/>
            <person name="Jungbluth S."/>
            <person name="Walsh D.A."/>
            <person name="Denef V.J."/>
            <person name="McMahon K.D."/>
            <person name="Konstantinidis K.T."/>
            <person name="Eloe-Fadrosh E.A."/>
            <person name="Kyrpides N.C."/>
            <person name="Woyke T."/>
        </authorList>
    </citation>
    <scope>NUCLEOTIDE SEQUENCE</scope>
    <source>
        <strain evidence="1">GVMAG-M-3300013004-44</strain>
    </source>
</reference>
<dbReference type="EMBL" id="MN739156">
    <property type="protein sequence ID" value="QHS91212.1"/>
    <property type="molecule type" value="Genomic_DNA"/>
</dbReference>
<protein>
    <recommendedName>
        <fullName evidence="2">TFIIS-type domain-containing protein</fullName>
    </recommendedName>
</protein>
<proteinExistence type="predicted"/>
<organism evidence="1">
    <name type="scientific">viral metagenome</name>
    <dbReference type="NCBI Taxonomy" id="1070528"/>
    <lineage>
        <taxon>unclassified sequences</taxon>
        <taxon>metagenomes</taxon>
        <taxon>organismal metagenomes</taxon>
    </lineage>
</organism>
<dbReference type="AlphaFoldDB" id="A0A6C0BGT0"/>
<accession>A0A6C0BGT0</accession>
<evidence type="ECO:0000313" key="1">
    <source>
        <dbReference type="EMBL" id="QHS91212.1"/>
    </source>
</evidence>
<evidence type="ECO:0008006" key="2">
    <source>
        <dbReference type="Google" id="ProtNLM"/>
    </source>
</evidence>